<dbReference type="OrthoDB" id="546632at2759"/>
<comment type="cofactor">
    <cofactor evidence="5">
        <name>a divalent metal cation</name>
        <dbReference type="ChEBI" id="CHEBI:60240"/>
    </cofactor>
    <text evidence="5">Binds 2 divalent metal cations per subunit. Site 1 may preferentially bind zinc ions, while site 2 has a preference for magnesium and/or manganese ions.</text>
</comment>
<dbReference type="PROSITE" id="PS00126">
    <property type="entry name" value="PDEASE_I_1"/>
    <property type="match status" value="1"/>
</dbReference>
<evidence type="ECO:0000256" key="4">
    <source>
        <dbReference type="PIRSR" id="PIRSR623088-3"/>
    </source>
</evidence>
<dbReference type="InterPro" id="IPR003607">
    <property type="entry name" value="HD/PDEase_dom"/>
</dbReference>
<protein>
    <recommendedName>
        <fullName evidence="5">Phosphodiesterase</fullName>
        <ecNumber evidence="5">3.1.4.-</ecNumber>
    </recommendedName>
</protein>
<feature type="binding site" evidence="4">
    <location>
        <position position="279"/>
    </location>
    <ligand>
        <name>Zn(2+)</name>
        <dbReference type="ChEBI" id="CHEBI:29105"/>
        <label>2</label>
    </ligand>
</feature>
<dbReference type="GO" id="GO:0007165">
    <property type="term" value="P:signal transduction"/>
    <property type="evidence" value="ECO:0007669"/>
    <property type="project" value="InterPro"/>
</dbReference>
<dbReference type="InterPro" id="IPR023088">
    <property type="entry name" value="PDEase"/>
</dbReference>
<comment type="similarity">
    <text evidence="5">Belongs to the cyclic nucleotide phosphodiesterase family.</text>
</comment>
<dbReference type="SUPFAM" id="SSF109604">
    <property type="entry name" value="HD-domain/PDEase-like"/>
    <property type="match status" value="1"/>
</dbReference>
<evidence type="ECO:0000256" key="5">
    <source>
        <dbReference type="RuleBase" id="RU363067"/>
    </source>
</evidence>
<feature type="active site" description="Proton donor" evidence="3">
    <location>
        <position position="238"/>
    </location>
</feature>
<dbReference type="Proteomes" id="UP000675881">
    <property type="component" value="Chromosome 14"/>
</dbReference>
<evidence type="ECO:0000313" key="8">
    <source>
        <dbReference type="Proteomes" id="UP000675881"/>
    </source>
</evidence>
<feature type="coiled-coil region" evidence="6">
    <location>
        <begin position="88"/>
        <end position="115"/>
    </location>
</feature>
<feature type="binding site" evidence="4">
    <location>
        <position position="279"/>
    </location>
    <ligand>
        <name>Zn(2+)</name>
        <dbReference type="ChEBI" id="CHEBI:29105"/>
        <label>1</label>
    </ligand>
</feature>
<dbReference type="SMART" id="SM00471">
    <property type="entry name" value="HDc"/>
    <property type="match status" value="1"/>
</dbReference>
<evidence type="ECO:0000256" key="6">
    <source>
        <dbReference type="SAM" id="Coils"/>
    </source>
</evidence>
<feature type="binding site" evidence="4">
    <location>
        <position position="278"/>
    </location>
    <ligand>
        <name>Zn(2+)</name>
        <dbReference type="ChEBI" id="CHEBI:29105"/>
        <label>1</label>
    </ligand>
</feature>
<sequence length="453" mass="52678">MYDRYSSLRDMNDQIATCVGLTRFTNIVLKSKDGTLIAMSPSMLNNTQSNPYKVHISGYNSNSSDIIAVTVKEVGKQFHKVFMVEDMKKEVIQKMNALERRVDKEGRRLVEMEKYKLDLVELRDSIYNRSRNTLDYNRLRPCVTMPEYYYSPTSEKETISSHSQSLPQYNKYKLSEETKEALKTPGFNMWQWEPNEMLILLEEMYYELGIVDELEINPIILKKFLIRVQEGYRNNPFHNFRHSFSVTQMMYVLIHACKLNEHLSIKDLSVLITACICHDLDHPGFNNTYQINARTDLSIRYNDMSPLENHHCAMCFKILSIAECNIFANCGTEVSKEIRGSDIEKKESLPIAPFMDRDRVTKATAQIGFIRFVLLPLFESINRLFPEMEELALVNLRNSLVYHEKLKEAMDSQEADANKTDLRNISNTIILCIIYIKKSAQLIFVETIENQTV</sequence>
<gene>
    <name evidence="7" type="ORF">LSAA_5587</name>
</gene>
<dbReference type="InterPro" id="IPR036971">
    <property type="entry name" value="PDEase_catalytic_dom_sf"/>
</dbReference>
<dbReference type="EC" id="3.1.4.-" evidence="5"/>
<keyword evidence="6" id="KW-0175">Coiled coil</keyword>
<reference evidence="7" key="1">
    <citation type="submission" date="2021-02" db="EMBL/GenBank/DDBJ databases">
        <authorList>
            <person name="Bekaert M."/>
        </authorList>
    </citation>
    <scope>NUCLEOTIDE SEQUENCE</scope>
    <source>
        <strain evidence="7">IoA-00</strain>
    </source>
</reference>
<dbReference type="PRINTS" id="PR00387">
    <property type="entry name" value="PDIESTERASE1"/>
</dbReference>
<dbReference type="AlphaFoldDB" id="A0A7R8CKL5"/>
<evidence type="ECO:0000256" key="1">
    <source>
        <dbReference type="ARBA" id="ARBA00022723"/>
    </source>
</evidence>
<evidence type="ECO:0000256" key="2">
    <source>
        <dbReference type="ARBA" id="ARBA00022801"/>
    </source>
</evidence>
<dbReference type="EMBL" id="HG994593">
    <property type="protein sequence ID" value="CAF2849563.1"/>
    <property type="molecule type" value="Genomic_DNA"/>
</dbReference>
<feature type="binding site" evidence="4">
    <location>
        <position position="242"/>
    </location>
    <ligand>
        <name>Zn(2+)</name>
        <dbReference type="ChEBI" id="CHEBI:29105"/>
        <label>1</label>
    </ligand>
</feature>
<dbReference type="InterPro" id="IPR023174">
    <property type="entry name" value="PDEase_CS"/>
</dbReference>
<name>A0A7R8CKL5_LEPSM</name>
<dbReference type="Gene3D" id="1.10.1300.10">
    <property type="entry name" value="3'5'-cyclic nucleotide phosphodiesterase, catalytic domain"/>
    <property type="match status" value="2"/>
</dbReference>
<dbReference type="PROSITE" id="PS51845">
    <property type="entry name" value="PDEASE_I_2"/>
    <property type="match status" value="1"/>
</dbReference>
<dbReference type="GO" id="GO:0004114">
    <property type="term" value="F:3',5'-cyclic-nucleotide phosphodiesterase activity"/>
    <property type="evidence" value="ECO:0007669"/>
    <property type="project" value="InterPro"/>
</dbReference>
<dbReference type="CDD" id="cd00077">
    <property type="entry name" value="HDc"/>
    <property type="match status" value="1"/>
</dbReference>
<dbReference type="GO" id="GO:0046872">
    <property type="term" value="F:metal ion binding"/>
    <property type="evidence" value="ECO:0007669"/>
    <property type="project" value="UniProtKB-KW"/>
</dbReference>
<organism evidence="7 8">
    <name type="scientific">Lepeophtheirus salmonis</name>
    <name type="common">Salmon louse</name>
    <name type="synonym">Caligus salmonis</name>
    <dbReference type="NCBI Taxonomy" id="72036"/>
    <lineage>
        <taxon>Eukaryota</taxon>
        <taxon>Metazoa</taxon>
        <taxon>Ecdysozoa</taxon>
        <taxon>Arthropoda</taxon>
        <taxon>Crustacea</taxon>
        <taxon>Multicrustacea</taxon>
        <taxon>Hexanauplia</taxon>
        <taxon>Copepoda</taxon>
        <taxon>Siphonostomatoida</taxon>
        <taxon>Caligidae</taxon>
        <taxon>Lepeophtheirus</taxon>
    </lineage>
</organism>
<keyword evidence="8" id="KW-1185">Reference proteome</keyword>
<dbReference type="PANTHER" id="PTHR11347">
    <property type="entry name" value="CYCLIC NUCLEOTIDE PHOSPHODIESTERASE"/>
    <property type="match status" value="1"/>
</dbReference>
<keyword evidence="1 4" id="KW-0479">Metal-binding</keyword>
<evidence type="ECO:0000256" key="3">
    <source>
        <dbReference type="PIRSR" id="PIRSR623088-1"/>
    </source>
</evidence>
<keyword evidence="2 5" id="KW-0378">Hydrolase</keyword>
<proteinExistence type="inferred from homology"/>
<evidence type="ECO:0000313" key="7">
    <source>
        <dbReference type="EMBL" id="CAF2849563.1"/>
    </source>
</evidence>
<dbReference type="Pfam" id="PF00233">
    <property type="entry name" value="PDEase_I"/>
    <property type="match status" value="2"/>
</dbReference>
<accession>A0A7R8CKL5</accession>
<dbReference type="InterPro" id="IPR002073">
    <property type="entry name" value="PDEase_catalytic_dom"/>
</dbReference>